<comment type="caution">
    <text evidence="18">The sequence shown here is derived from an EMBL/GenBank/DDBJ whole genome shotgun (WGS) entry which is preliminary data.</text>
</comment>
<evidence type="ECO:0000256" key="10">
    <source>
        <dbReference type="ARBA" id="ARBA00023098"/>
    </source>
</evidence>
<dbReference type="EC" id="4.1.2.27" evidence="14"/>
<dbReference type="GO" id="GO:0030170">
    <property type="term" value="F:pyridoxal phosphate binding"/>
    <property type="evidence" value="ECO:0007669"/>
    <property type="project" value="InterPro"/>
</dbReference>
<dbReference type="SUPFAM" id="SSF53383">
    <property type="entry name" value="PLP-dependent transferases"/>
    <property type="match status" value="1"/>
</dbReference>
<gene>
    <name evidence="18" type="ORF">EWM64_g5794</name>
</gene>
<evidence type="ECO:0000256" key="16">
    <source>
        <dbReference type="PIRSR" id="PIRSR602129-50"/>
    </source>
</evidence>
<evidence type="ECO:0000313" key="19">
    <source>
        <dbReference type="Proteomes" id="UP000298061"/>
    </source>
</evidence>
<dbReference type="InterPro" id="IPR015421">
    <property type="entry name" value="PyrdxlP-dep_Trfase_major"/>
</dbReference>
<evidence type="ECO:0000256" key="7">
    <source>
        <dbReference type="ARBA" id="ARBA00022898"/>
    </source>
</evidence>
<dbReference type="InterPro" id="IPR015424">
    <property type="entry name" value="PyrdxlP-dep_Trfase"/>
</dbReference>
<keyword evidence="19" id="KW-1185">Reference proteome</keyword>
<dbReference type="PANTHER" id="PTHR42735">
    <property type="match status" value="1"/>
</dbReference>
<dbReference type="Proteomes" id="UP000298061">
    <property type="component" value="Unassembled WGS sequence"/>
</dbReference>
<dbReference type="GO" id="GO:0030149">
    <property type="term" value="P:sphingolipid catabolic process"/>
    <property type="evidence" value="ECO:0007669"/>
    <property type="project" value="TreeGrafter"/>
</dbReference>
<dbReference type="InterPro" id="IPR050477">
    <property type="entry name" value="GrpII_AminoAcid_Decarb"/>
</dbReference>
<keyword evidence="5" id="KW-0812">Transmembrane</keyword>
<comment type="pathway">
    <text evidence="3">Lipid metabolism; sphingolipid metabolism.</text>
</comment>
<evidence type="ECO:0000256" key="13">
    <source>
        <dbReference type="ARBA" id="ARBA00038302"/>
    </source>
</evidence>
<comment type="similarity">
    <text evidence="13">Belongs to the group II decarboxylase family. Sphingosine-1-phosphate lyase subfamily.</text>
</comment>
<proteinExistence type="inferred from homology"/>
<evidence type="ECO:0000256" key="2">
    <source>
        <dbReference type="ARBA" id="ARBA00004389"/>
    </source>
</evidence>
<evidence type="ECO:0000256" key="11">
    <source>
        <dbReference type="ARBA" id="ARBA00023136"/>
    </source>
</evidence>
<protein>
    <recommendedName>
        <fullName evidence="14">sphinganine-1-phosphate aldolase</fullName>
        <ecNumber evidence="14">4.1.2.27</ecNumber>
    </recommendedName>
    <alternativeName>
        <fullName evidence="15">Sphingosine-1-phosphate aldolase</fullName>
    </alternativeName>
</protein>
<evidence type="ECO:0000256" key="12">
    <source>
        <dbReference type="ARBA" id="ARBA00023239"/>
    </source>
</evidence>
<dbReference type="GO" id="GO:0019752">
    <property type="term" value="P:carboxylic acid metabolic process"/>
    <property type="evidence" value="ECO:0007669"/>
    <property type="project" value="InterPro"/>
</dbReference>
<evidence type="ECO:0000256" key="5">
    <source>
        <dbReference type="ARBA" id="ARBA00022692"/>
    </source>
</evidence>
<dbReference type="GO" id="GO:0005789">
    <property type="term" value="C:endoplasmic reticulum membrane"/>
    <property type="evidence" value="ECO:0007669"/>
    <property type="project" value="UniProtKB-SubCell"/>
</dbReference>
<feature type="modified residue" description="N6-(pyridoxal phosphate)lysine" evidence="16">
    <location>
        <position position="281"/>
    </location>
</feature>
<comment type="pathway">
    <text evidence="4">Sphingolipid metabolism.</text>
</comment>
<evidence type="ECO:0000256" key="8">
    <source>
        <dbReference type="ARBA" id="ARBA00022919"/>
    </source>
</evidence>
<evidence type="ECO:0000256" key="3">
    <source>
        <dbReference type="ARBA" id="ARBA00004760"/>
    </source>
</evidence>
<keyword evidence="9" id="KW-1133">Transmembrane helix</keyword>
<evidence type="ECO:0000256" key="17">
    <source>
        <dbReference type="RuleBase" id="RU000382"/>
    </source>
</evidence>
<name>A0A4Y9ZWE8_9AGAM</name>
<dbReference type="AlphaFoldDB" id="A0A4Y9ZWE8"/>
<keyword evidence="7 16" id="KW-0663">Pyridoxal phosphate</keyword>
<dbReference type="GO" id="GO:0008117">
    <property type="term" value="F:sphinganine-1-phosphate aldolase activity"/>
    <property type="evidence" value="ECO:0007669"/>
    <property type="project" value="UniProtKB-EC"/>
</dbReference>
<reference evidence="18 19" key="1">
    <citation type="submission" date="2019-02" db="EMBL/GenBank/DDBJ databases">
        <title>Genome sequencing of the rare red list fungi Hericium alpestre (H. flagellum).</title>
        <authorList>
            <person name="Buettner E."/>
            <person name="Kellner H."/>
        </authorList>
    </citation>
    <scope>NUCLEOTIDE SEQUENCE [LARGE SCALE GENOMIC DNA]</scope>
    <source>
        <strain evidence="18 19">DSM 108284</strain>
    </source>
</reference>
<dbReference type="InterPro" id="IPR002129">
    <property type="entry name" value="PyrdxlP-dep_de-COase"/>
</dbReference>
<evidence type="ECO:0000256" key="9">
    <source>
        <dbReference type="ARBA" id="ARBA00022989"/>
    </source>
</evidence>
<dbReference type="OrthoDB" id="10254570at2759"/>
<evidence type="ECO:0000256" key="1">
    <source>
        <dbReference type="ARBA" id="ARBA00001933"/>
    </source>
</evidence>
<keyword evidence="6" id="KW-0256">Endoplasmic reticulum</keyword>
<comment type="cofactor">
    <cofactor evidence="1 16 17">
        <name>pyridoxal 5'-phosphate</name>
        <dbReference type="ChEBI" id="CHEBI:597326"/>
    </cofactor>
</comment>
<dbReference type="PANTHER" id="PTHR42735:SF6">
    <property type="entry name" value="SPHINGOSINE-1-PHOSPHATE LYASE 1"/>
    <property type="match status" value="1"/>
</dbReference>
<keyword evidence="11" id="KW-0472">Membrane</keyword>
<evidence type="ECO:0000256" key="15">
    <source>
        <dbReference type="ARBA" id="ARBA00042568"/>
    </source>
</evidence>
<sequence length="317" mass="35053">MLVLQLPSIKAKVDREMGDARALIQSRLIPKGEGVVRHLALPKESKSLDWILEEMARMDHEGSSHTDYLDGKLSGAVYHGGEDMEKVIVSAFQHYCVSNPLHPDVFPAVRKMEAEVVAMCLRMYNNPEGAGVTTSGGTESIIMSVKTHRDWARAVKGITEPEMVVSASAHAAFDKASAYLKIKLHTIPVDPKTRQVNLKRVARAVNVNTIMIVGSAINFPDGCQDDIISLGKLAKRKNIGLHVDCCLGSFIMPFLGKAGFKFEPFDFTVEGVTSISCDTHKYGFAPKGSSVLMYRSKELRQHQYYINPAWTGKFCRP</sequence>
<dbReference type="EMBL" id="SFCI01000726">
    <property type="protein sequence ID" value="TFY78221.1"/>
    <property type="molecule type" value="Genomic_DNA"/>
</dbReference>
<keyword evidence="10" id="KW-0443">Lipid metabolism</keyword>
<dbReference type="Gene3D" id="3.40.640.10">
    <property type="entry name" value="Type I PLP-dependent aspartate aminotransferase-like (Major domain)"/>
    <property type="match status" value="1"/>
</dbReference>
<comment type="subcellular location">
    <subcellularLocation>
        <location evidence="2">Endoplasmic reticulum membrane</location>
        <topology evidence="2">Single-pass membrane protein</topology>
    </subcellularLocation>
</comment>
<keyword evidence="8" id="KW-0746">Sphingolipid metabolism</keyword>
<evidence type="ECO:0000256" key="6">
    <source>
        <dbReference type="ARBA" id="ARBA00022824"/>
    </source>
</evidence>
<dbReference type="Pfam" id="PF00282">
    <property type="entry name" value="Pyridoxal_deC"/>
    <property type="match status" value="1"/>
</dbReference>
<evidence type="ECO:0000313" key="18">
    <source>
        <dbReference type="EMBL" id="TFY78221.1"/>
    </source>
</evidence>
<evidence type="ECO:0000256" key="14">
    <source>
        <dbReference type="ARBA" id="ARBA00038965"/>
    </source>
</evidence>
<evidence type="ECO:0000256" key="4">
    <source>
        <dbReference type="ARBA" id="ARBA00004991"/>
    </source>
</evidence>
<keyword evidence="12 17" id="KW-0456">Lyase</keyword>
<dbReference type="FunFam" id="3.40.640.10:FF:000020">
    <property type="entry name" value="sphingosine-1-phosphate lyase 1"/>
    <property type="match status" value="1"/>
</dbReference>
<organism evidence="18 19">
    <name type="scientific">Hericium alpestre</name>
    <dbReference type="NCBI Taxonomy" id="135208"/>
    <lineage>
        <taxon>Eukaryota</taxon>
        <taxon>Fungi</taxon>
        <taxon>Dikarya</taxon>
        <taxon>Basidiomycota</taxon>
        <taxon>Agaricomycotina</taxon>
        <taxon>Agaricomycetes</taxon>
        <taxon>Russulales</taxon>
        <taxon>Hericiaceae</taxon>
        <taxon>Hericium</taxon>
    </lineage>
</organism>
<dbReference type="STRING" id="135208.A0A4Y9ZWE8"/>
<accession>A0A4Y9ZWE8</accession>